<evidence type="ECO:0000313" key="2">
    <source>
        <dbReference type="EMBL" id="NID10216.1"/>
    </source>
</evidence>
<name>A0ABX0QDK8_9BACT</name>
<evidence type="ECO:0000313" key="3">
    <source>
        <dbReference type="Proteomes" id="UP000606008"/>
    </source>
</evidence>
<accession>A0ABX0QDK8</accession>
<proteinExistence type="predicted"/>
<organism evidence="2 3">
    <name type="scientific">Fibrivirga algicola</name>
    <dbReference type="NCBI Taxonomy" id="2950420"/>
    <lineage>
        <taxon>Bacteria</taxon>
        <taxon>Pseudomonadati</taxon>
        <taxon>Bacteroidota</taxon>
        <taxon>Cytophagia</taxon>
        <taxon>Cytophagales</taxon>
        <taxon>Spirosomataceae</taxon>
        <taxon>Fibrivirga</taxon>
    </lineage>
</organism>
<sequence length="250" mass="26826">MNRNLYQLSFWAIISVLAGQTSTAQTLATNVRLRTDSIARKVIVEYNLPQISSGDSIYLELETASGQLLRPLAVKGDVGKAIKAGTKKLIAWDVVQDNVRIDERVTVLLRVDRAGQGTSQAVVAQEKSPREVILKKSPVPVIGWVAAAGLTGFATVLALGLNKDVDTYNSKPYASDGADLLQYQNQKKSIDSKKATFTIVAATAAAVVVANVVYTIIRKKAPGRTSLVMLQSAAPLPGSQSMSIGLSRRF</sequence>
<comment type="caution">
    <text evidence="2">The sequence shown here is derived from an EMBL/GenBank/DDBJ whole genome shotgun (WGS) entry which is preliminary data.</text>
</comment>
<evidence type="ECO:0000256" key="1">
    <source>
        <dbReference type="SAM" id="Phobius"/>
    </source>
</evidence>
<keyword evidence="3" id="KW-1185">Reference proteome</keyword>
<feature type="transmembrane region" description="Helical" evidence="1">
    <location>
        <begin position="141"/>
        <end position="161"/>
    </location>
</feature>
<dbReference type="RefSeq" id="WP_166691584.1">
    <property type="nucleotide sequence ID" value="NZ_WAEL01000002.1"/>
</dbReference>
<reference evidence="3" key="2">
    <citation type="submission" date="2023-07" db="EMBL/GenBank/DDBJ databases">
        <authorList>
            <person name="Jung D.-H."/>
        </authorList>
    </citation>
    <scope>NUCLEOTIDE SEQUENCE [LARGE SCALE GENOMIC DNA]</scope>
    <source>
        <strain evidence="3">JA-25</strain>
    </source>
</reference>
<keyword evidence="1" id="KW-0812">Transmembrane</keyword>
<dbReference type="Proteomes" id="UP000606008">
    <property type="component" value="Unassembled WGS sequence"/>
</dbReference>
<dbReference type="EMBL" id="WAEL01000002">
    <property type="protein sequence ID" value="NID10216.1"/>
    <property type="molecule type" value="Genomic_DNA"/>
</dbReference>
<gene>
    <name evidence="2" type="ORF">F7231_08525</name>
</gene>
<reference evidence="3" key="1">
    <citation type="submission" date="2019-09" db="EMBL/GenBank/DDBJ databases">
        <authorList>
            <person name="Jung D.-H."/>
        </authorList>
    </citation>
    <scope>NUCLEOTIDE SEQUENCE [LARGE SCALE GENOMIC DNA]</scope>
    <source>
        <strain evidence="3">JA-25</strain>
    </source>
</reference>
<feature type="transmembrane region" description="Helical" evidence="1">
    <location>
        <begin position="195"/>
        <end position="217"/>
    </location>
</feature>
<keyword evidence="1" id="KW-0472">Membrane</keyword>
<keyword evidence="1" id="KW-1133">Transmembrane helix</keyword>
<protein>
    <submittedName>
        <fullName evidence="2">Uncharacterized protein</fullName>
    </submittedName>
</protein>